<proteinExistence type="predicted"/>
<dbReference type="OrthoDB" id="2081028at2"/>
<accession>A0A0A6VCJ6</accession>
<reference evidence="2 3" key="1">
    <citation type="submission" date="2014-10" db="EMBL/GenBank/DDBJ databases">
        <title>Draft genome of phytase producing Bacillus ginsengihumi strain M2.11.</title>
        <authorList>
            <person name="Toymentseva A."/>
            <person name="Boulygina E.A."/>
            <person name="Kazakov S.V."/>
            <person name="Kayumov I."/>
            <person name="Suleimanova A.D."/>
            <person name="Mardanova A.M."/>
            <person name="Maria S.N."/>
            <person name="Sergey M.Y."/>
            <person name="Sharipova M.R."/>
        </authorList>
    </citation>
    <scope>NUCLEOTIDE SEQUENCE [LARGE SCALE GENOMIC DNA]</scope>
    <source>
        <strain evidence="2 3">M2.11</strain>
    </source>
</reference>
<dbReference type="STRING" id="363870.NG54_05910"/>
<comment type="caution">
    <text evidence="2">The sequence shown here is derived from an EMBL/GenBank/DDBJ whole genome shotgun (WGS) entry which is preliminary data.</text>
</comment>
<dbReference type="InterPro" id="IPR018770">
    <property type="entry name" value="ChloroindolylP_hydrolase"/>
</dbReference>
<dbReference type="Proteomes" id="UP000030588">
    <property type="component" value="Unassembled WGS sequence"/>
</dbReference>
<keyword evidence="1" id="KW-0472">Membrane</keyword>
<keyword evidence="1" id="KW-1133">Transmembrane helix</keyword>
<organism evidence="2 3">
    <name type="scientific">Heyndrickxia ginsengihumi</name>
    <dbReference type="NCBI Taxonomy" id="363870"/>
    <lineage>
        <taxon>Bacteria</taxon>
        <taxon>Bacillati</taxon>
        <taxon>Bacillota</taxon>
        <taxon>Bacilli</taxon>
        <taxon>Bacillales</taxon>
        <taxon>Bacillaceae</taxon>
        <taxon>Heyndrickxia</taxon>
    </lineage>
</organism>
<dbReference type="EMBL" id="JRUN01000012">
    <property type="protein sequence ID" value="KHD86020.1"/>
    <property type="molecule type" value="Genomic_DNA"/>
</dbReference>
<evidence type="ECO:0000256" key="1">
    <source>
        <dbReference type="SAM" id="Phobius"/>
    </source>
</evidence>
<name>A0A0A6VCJ6_9BACI</name>
<dbReference type="GO" id="GO:0016787">
    <property type="term" value="F:hydrolase activity"/>
    <property type="evidence" value="ECO:0007669"/>
    <property type="project" value="UniProtKB-KW"/>
</dbReference>
<dbReference type="RefSeq" id="WP_025726828.1">
    <property type="nucleotide sequence ID" value="NZ_JBCNCG010000044.1"/>
</dbReference>
<evidence type="ECO:0000313" key="2">
    <source>
        <dbReference type="EMBL" id="KHD86020.1"/>
    </source>
</evidence>
<keyword evidence="2" id="KW-0378">Hydrolase</keyword>
<feature type="transmembrane region" description="Helical" evidence="1">
    <location>
        <begin position="32"/>
        <end position="51"/>
    </location>
</feature>
<protein>
    <submittedName>
        <fullName evidence="2">5-bromo-4-chloroindolyl phosphate hydrolase</fullName>
    </submittedName>
</protein>
<feature type="transmembrane region" description="Helical" evidence="1">
    <location>
        <begin position="7"/>
        <end position="26"/>
    </location>
</feature>
<keyword evidence="1" id="KW-0812">Transmembrane</keyword>
<sequence length="217" mass="26437">MKAILELIIRLLITIPSMVIIWFLVYFSTNHLFFATSVSSLIAGLFIYQCTKWVRTGQFIKQQKISRKEYRFILKNLKEAKYKIRRLQKTFFSIRDIRTFKLYYDINKIVRKIYSLIQKEPRRFYLAESFFYVHLNSMVELSEKFSLLNAQPVKNKEIIQNIDETRHTLKELTHEIEKDLYNMLKRDIDDLHFELEYAKHSIDQNRPLTREERRKKK</sequence>
<dbReference type="Pfam" id="PF10112">
    <property type="entry name" value="Halogen_Hydrol"/>
    <property type="match status" value="1"/>
</dbReference>
<gene>
    <name evidence="2" type="ORF">NG54_05910</name>
</gene>
<evidence type="ECO:0000313" key="3">
    <source>
        <dbReference type="Proteomes" id="UP000030588"/>
    </source>
</evidence>
<dbReference type="AlphaFoldDB" id="A0A0A6VCJ6"/>